<dbReference type="AlphaFoldDB" id="A0A380AT27"/>
<organism evidence="2 3">
    <name type="scientific">Shewanella morhuae</name>
    <dbReference type="NCBI Taxonomy" id="365591"/>
    <lineage>
        <taxon>Bacteria</taxon>
        <taxon>Pseudomonadati</taxon>
        <taxon>Pseudomonadota</taxon>
        <taxon>Gammaproteobacteria</taxon>
        <taxon>Alteromonadales</taxon>
        <taxon>Shewanellaceae</taxon>
        <taxon>Shewanella</taxon>
    </lineage>
</organism>
<evidence type="ECO:0000256" key="1">
    <source>
        <dbReference type="SAM" id="SignalP"/>
    </source>
</evidence>
<dbReference type="EMBL" id="UGYV01000001">
    <property type="protein sequence ID" value="SUI85894.1"/>
    <property type="molecule type" value="Genomic_DNA"/>
</dbReference>
<protein>
    <submittedName>
        <fullName evidence="2">Uncharacterized protein</fullName>
    </submittedName>
</protein>
<proteinExistence type="predicted"/>
<feature type="chain" id="PRO_5016755994" evidence="1">
    <location>
        <begin position="18"/>
        <end position="272"/>
    </location>
</feature>
<dbReference type="RefSeq" id="WP_115406531.1">
    <property type="nucleotide sequence ID" value="NZ_UGYV01000001.1"/>
</dbReference>
<gene>
    <name evidence="2" type="ORF">NCTC10736_02809</name>
</gene>
<dbReference type="Proteomes" id="UP000255061">
    <property type="component" value="Unassembled WGS sequence"/>
</dbReference>
<reference evidence="2 3" key="1">
    <citation type="submission" date="2018-06" db="EMBL/GenBank/DDBJ databases">
        <authorList>
            <consortium name="Pathogen Informatics"/>
            <person name="Doyle S."/>
        </authorList>
    </citation>
    <scope>NUCLEOTIDE SEQUENCE [LARGE SCALE GENOMIC DNA]</scope>
    <source>
        <strain evidence="2 3">NCTC10736</strain>
    </source>
</reference>
<name>A0A380AT27_9GAMM</name>
<sequence>MKPLALTFLSASIIALTACGGGDDNAENLTTEQVLSLARNTNSANQNYPDSATNELLMKTPEAVTYYLGDGVLRWSTETQIPLYFVSIDGANPPQTLIDGVAQLESRLGDIFTDFKILTWDVQQYRDTNASDENMGNGTFDKAFFMAQNNLSEGGMILSIDSGYYNKQYSNNAQNMCANSSIAPFSGALQILWDKTGYTYSKENLIWTNMGNNHGCKWNTQTVMHELAHGMGMYQHFEPQFGSWSDGAFDVLTTLYHNAPGTKWADLQVSTL</sequence>
<accession>A0A380AT27</accession>
<evidence type="ECO:0000313" key="2">
    <source>
        <dbReference type="EMBL" id="SUI85894.1"/>
    </source>
</evidence>
<dbReference type="PROSITE" id="PS51257">
    <property type="entry name" value="PROKAR_LIPOPROTEIN"/>
    <property type="match status" value="1"/>
</dbReference>
<evidence type="ECO:0000313" key="3">
    <source>
        <dbReference type="Proteomes" id="UP000255061"/>
    </source>
</evidence>
<feature type="signal peptide" evidence="1">
    <location>
        <begin position="1"/>
        <end position="17"/>
    </location>
</feature>
<keyword evidence="1" id="KW-0732">Signal</keyword>